<dbReference type="PANTHER" id="PTHR48081">
    <property type="entry name" value="AB HYDROLASE SUPERFAMILY PROTEIN C4A8.06C"/>
    <property type="match status" value="1"/>
</dbReference>
<dbReference type="Gene3D" id="3.40.50.1820">
    <property type="entry name" value="alpha/beta hydrolase"/>
    <property type="match status" value="1"/>
</dbReference>
<dbReference type="OrthoDB" id="9777975at2"/>
<keyword evidence="1 3" id="KW-0732">Signal</keyword>
<evidence type="ECO:0000256" key="3">
    <source>
        <dbReference type="SAM" id="SignalP"/>
    </source>
</evidence>
<dbReference type="AlphaFoldDB" id="A0A5C6RZS6"/>
<dbReference type="Proteomes" id="UP000321721">
    <property type="component" value="Unassembled WGS sequence"/>
</dbReference>
<keyword evidence="2" id="KW-0378">Hydrolase</keyword>
<evidence type="ECO:0000256" key="1">
    <source>
        <dbReference type="ARBA" id="ARBA00022729"/>
    </source>
</evidence>
<sequence>MKKIYSLATALLIFSGYQAIAQCDGRYQADIFTNVDVTTVQYGSNQNLNGTTINLDMDIYQPQGDTASNRPVIIFAHGGSFSAGTKNDADQVFFATEMAKKGYVCASINYRLATSAFSLIAEETTAKVVLMAIQDGRAAIRFFKQDAATTNTYKVNPEQIFIGGTSAGGILGINLTYNDDISELSPQWQTWATEVGGIEGNSGNPGYCSRSNGTFGFAGGVADTSWIEENDVPWYGSHAYTDNTVQYGYGQPLNGFTPVFLYGSGLMKDRLNNLGIYNHLDEYTGGNHPPFAGDANIMANNKDSLAMFLYNILDCNPSNLQLPNQKSCNTTVSIAEVNGNTLDASIYPNPFNDEINVSIKEVNGTTISVINSLGKVVLTEQANSYITNINLSHLAKGVYIVKVNSVDGSNHTQLVVKQ</sequence>
<dbReference type="EMBL" id="VOOS01000001">
    <property type="protein sequence ID" value="TXB66872.1"/>
    <property type="molecule type" value="Genomic_DNA"/>
</dbReference>
<reference evidence="6 7" key="1">
    <citation type="submission" date="2019-08" db="EMBL/GenBank/DDBJ databases">
        <title>Genome of Vicingus serpentipes NCIMB 15042.</title>
        <authorList>
            <person name="Bowman J.P."/>
        </authorList>
    </citation>
    <scope>NUCLEOTIDE SEQUENCE [LARGE SCALE GENOMIC DNA]</scope>
    <source>
        <strain evidence="6 7">NCIMB 15042</strain>
    </source>
</reference>
<dbReference type="InterPro" id="IPR029058">
    <property type="entry name" value="AB_hydrolase_fold"/>
</dbReference>
<evidence type="ECO:0000256" key="2">
    <source>
        <dbReference type="ARBA" id="ARBA00022801"/>
    </source>
</evidence>
<evidence type="ECO:0000313" key="7">
    <source>
        <dbReference type="Proteomes" id="UP000321721"/>
    </source>
</evidence>
<dbReference type="InterPro" id="IPR026444">
    <property type="entry name" value="Secre_tail"/>
</dbReference>
<proteinExistence type="predicted"/>
<feature type="domain" description="Secretion system C-terminal sorting" evidence="4">
    <location>
        <begin position="346"/>
        <end position="416"/>
    </location>
</feature>
<feature type="chain" id="PRO_5022899605" evidence="3">
    <location>
        <begin position="22"/>
        <end position="418"/>
    </location>
</feature>
<dbReference type="Pfam" id="PF18962">
    <property type="entry name" value="Por_Secre_tail"/>
    <property type="match status" value="1"/>
</dbReference>
<comment type="caution">
    <text evidence="6">The sequence shown here is derived from an EMBL/GenBank/DDBJ whole genome shotgun (WGS) entry which is preliminary data.</text>
</comment>
<keyword evidence="7" id="KW-1185">Reference proteome</keyword>
<protein>
    <submittedName>
        <fullName evidence="6">T9SS type A sorting domain-containing protein</fullName>
    </submittedName>
</protein>
<accession>A0A5C6RZS6</accession>
<gene>
    <name evidence="6" type="ORF">FRY74_01440</name>
</gene>
<dbReference type="GO" id="GO:0016787">
    <property type="term" value="F:hydrolase activity"/>
    <property type="evidence" value="ECO:0007669"/>
    <property type="project" value="UniProtKB-KW"/>
</dbReference>
<evidence type="ECO:0000259" key="5">
    <source>
        <dbReference type="Pfam" id="PF20434"/>
    </source>
</evidence>
<dbReference type="InterPro" id="IPR049492">
    <property type="entry name" value="BD-FAE-like_dom"/>
</dbReference>
<dbReference type="SUPFAM" id="SSF53474">
    <property type="entry name" value="alpha/beta-Hydrolases"/>
    <property type="match status" value="1"/>
</dbReference>
<dbReference type="NCBIfam" id="TIGR04183">
    <property type="entry name" value="Por_Secre_tail"/>
    <property type="match status" value="1"/>
</dbReference>
<organism evidence="6 7">
    <name type="scientific">Vicingus serpentipes</name>
    <dbReference type="NCBI Taxonomy" id="1926625"/>
    <lineage>
        <taxon>Bacteria</taxon>
        <taxon>Pseudomonadati</taxon>
        <taxon>Bacteroidota</taxon>
        <taxon>Flavobacteriia</taxon>
        <taxon>Flavobacteriales</taxon>
        <taxon>Vicingaceae</taxon>
        <taxon>Vicingus</taxon>
    </lineage>
</organism>
<dbReference type="InterPro" id="IPR050300">
    <property type="entry name" value="GDXG_lipolytic_enzyme"/>
</dbReference>
<name>A0A5C6RZS6_9FLAO</name>
<dbReference type="RefSeq" id="WP_147097895.1">
    <property type="nucleotide sequence ID" value="NZ_VOOS01000001.1"/>
</dbReference>
<evidence type="ECO:0000259" key="4">
    <source>
        <dbReference type="Pfam" id="PF18962"/>
    </source>
</evidence>
<feature type="signal peptide" evidence="3">
    <location>
        <begin position="1"/>
        <end position="21"/>
    </location>
</feature>
<evidence type="ECO:0000313" key="6">
    <source>
        <dbReference type="EMBL" id="TXB66872.1"/>
    </source>
</evidence>
<feature type="domain" description="BD-FAE-like" evidence="5">
    <location>
        <begin position="57"/>
        <end position="182"/>
    </location>
</feature>
<dbReference type="Pfam" id="PF20434">
    <property type="entry name" value="BD-FAE"/>
    <property type="match status" value="1"/>
</dbReference>